<dbReference type="AlphaFoldDB" id="A0A6L2KP15"/>
<dbReference type="InterPro" id="IPR056924">
    <property type="entry name" value="SH3_Tf2-1"/>
</dbReference>
<dbReference type="InterPro" id="IPR012337">
    <property type="entry name" value="RNaseH-like_sf"/>
</dbReference>
<dbReference type="PANTHER" id="PTHR24559">
    <property type="entry name" value="TRANSPOSON TY3-I GAG-POL POLYPROTEIN"/>
    <property type="match status" value="1"/>
</dbReference>
<dbReference type="CDD" id="cd01647">
    <property type="entry name" value="RT_LTR"/>
    <property type="match status" value="1"/>
</dbReference>
<dbReference type="InterPro" id="IPR053134">
    <property type="entry name" value="RNA-dir_DNA_polymerase"/>
</dbReference>
<dbReference type="InterPro" id="IPR036397">
    <property type="entry name" value="RNaseH_sf"/>
</dbReference>
<evidence type="ECO:0000313" key="2">
    <source>
        <dbReference type="EMBL" id="GEU51253.1"/>
    </source>
</evidence>
<reference evidence="2" key="1">
    <citation type="journal article" date="2019" name="Sci. Rep.">
        <title>Draft genome of Tanacetum cinerariifolium, the natural source of mosquito coil.</title>
        <authorList>
            <person name="Yamashiro T."/>
            <person name="Shiraishi A."/>
            <person name="Satake H."/>
            <person name="Nakayama K."/>
        </authorList>
    </citation>
    <scope>NUCLEOTIDE SEQUENCE</scope>
</reference>
<comment type="caution">
    <text evidence="2">The sequence shown here is derived from an EMBL/GenBank/DDBJ whole genome shotgun (WGS) entry which is preliminary data.</text>
</comment>
<dbReference type="Gene3D" id="3.30.70.270">
    <property type="match status" value="1"/>
</dbReference>
<dbReference type="SUPFAM" id="SSF56672">
    <property type="entry name" value="DNA/RNA polymerases"/>
    <property type="match status" value="1"/>
</dbReference>
<dbReference type="Pfam" id="PF24626">
    <property type="entry name" value="SH3_Tf2-1"/>
    <property type="match status" value="1"/>
</dbReference>
<evidence type="ECO:0000259" key="1">
    <source>
        <dbReference type="PROSITE" id="PS50878"/>
    </source>
</evidence>
<dbReference type="PANTHER" id="PTHR24559:SF450">
    <property type="entry name" value="RNA-DIRECTED DNA POLYMERASE HOMOLOG"/>
    <property type="match status" value="1"/>
</dbReference>
<dbReference type="CDD" id="cd00303">
    <property type="entry name" value="retropepsin_like"/>
    <property type="match status" value="1"/>
</dbReference>
<proteinExistence type="predicted"/>
<accession>A0A6L2KP15</accession>
<dbReference type="InterPro" id="IPR000477">
    <property type="entry name" value="RT_dom"/>
</dbReference>
<dbReference type="Gene3D" id="3.10.10.10">
    <property type="entry name" value="HIV Type 1 Reverse Transcriptase, subunit A, domain 1"/>
    <property type="match status" value="1"/>
</dbReference>
<dbReference type="SUPFAM" id="SSF53098">
    <property type="entry name" value="Ribonuclease H-like"/>
    <property type="match status" value="1"/>
</dbReference>
<dbReference type="Gene3D" id="3.30.420.10">
    <property type="entry name" value="Ribonuclease H-like superfamily/Ribonuclease H"/>
    <property type="match status" value="1"/>
</dbReference>
<name>A0A6L2KP15_TANCI</name>
<feature type="domain" description="Reverse transcriptase" evidence="1">
    <location>
        <begin position="110"/>
        <end position="298"/>
    </location>
</feature>
<sequence>MVKKLGCNIKVTCPLSVIVADGNKLVTTSECKRFKWQFVPRHFSTDVMMLPLGGCDMVLRIQWLETLRDIRFNFQELRMDFKHNNKRVLLMEVPSAPISPILQQVIADYEDVFAIPTELTPKRNHNHIIPLIEGTQPINIRPYRHPSSQKDTIEGMVTIKEKFPIPIVKELIDELHGSQLFTKLDLRSGYHHIKMNEADIAKTTFRTHEGHYELLVMPFGLTNTPSTFQSLMNEVFKQHLRKFVLVFFDDILIYSQTMEDHALHLKIVLEIMRQHQIYAKRSKCVFGTDKVQYLGYVISAKGVATDREKVKAMNEWPIPINLKQLKGFLGLTGLPKSQGKSVILVVVDRLSKYAYFIPPSHPYTDADVAQVFLDSIYKFHGLPNLIVSDKDKIEARVGQVAYRLKLPDSSQIHIVFHISQLKKNRGEVIQSGSLPICNEQCVLKVEPIAIFDMRLAKRENVATVFVLVQLANRSKEDAT</sequence>
<dbReference type="EMBL" id="BKCJ010002839">
    <property type="protein sequence ID" value="GEU51253.1"/>
    <property type="molecule type" value="Genomic_DNA"/>
</dbReference>
<dbReference type="PROSITE" id="PS50878">
    <property type="entry name" value="RT_POL"/>
    <property type="match status" value="1"/>
</dbReference>
<gene>
    <name evidence="2" type="ORF">Tci_023231</name>
</gene>
<dbReference type="Pfam" id="PF00078">
    <property type="entry name" value="RVT_1"/>
    <property type="match status" value="1"/>
</dbReference>
<dbReference type="GO" id="GO:0003676">
    <property type="term" value="F:nucleic acid binding"/>
    <property type="evidence" value="ECO:0007669"/>
    <property type="project" value="InterPro"/>
</dbReference>
<dbReference type="InterPro" id="IPR043128">
    <property type="entry name" value="Rev_trsase/Diguanyl_cyclase"/>
</dbReference>
<dbReference type="InterPro" id="IPR043502">
    <property type="entry name" value="DNA/RNA_pol_sf"/>
</dbReference>
<organism evidence="2">
    <name type="scientific">Tanacetum cinerariifolium</name>
    <name type="common">Dalmatian daisy</name>
    <name type="synonym">Chrysanthemum cinerariifolium</name>
    <dbReference type="NCBI Taxonomy" id="118510"/>
    <lineage>
        <taxon>Eukaryota</taxon>
        <taxon>Viridiplantae</taxon>
        <taxon>Streptophyta</taxon>
        <taxon>Embryophyta</taxon>
        <taxon>Tracheophyta</taxon>
        <taxon>Spermatophyta</taxon>
        <taxon>Magnoliopsida</taxon>
        <taxon>eudicotyledons</taxon>
        <taxon>Gunneridae</taxon>
        <taxon>Pentapetalae</taxon>
        <taxon>asterids</taxon>
        <taxon>campanulids</taxon>
        <taxon>Asterales</taxon>
        <taxon>Asteraceae</taxon>
        <taxon>Asteroideae</taxon>
        <taxon>Anthemideae</taxon>
        <taxon>Anthemidinae</taxon>
        <taxon>Tanacetum</taxon>
    </lineage>
</organism>
<protein>
    <recommendedName>
        <fullName evidence="1">Reverse transcriptase domain-containing protein</fullName>
    </recommendedName>
</protein>